<dbReference type="Proteomes" id="UP000076738">
    <property type="component" value="Unassembled WGS sequence"/>
</dbReference>
<accession>A0A167G9L6</accession>
<reference evidence="2 3" key="1">
    <citation type="journal article" date="2016" name="Mol. Biol. Evol.">
        <title>Comparative Genomics of Early-Diverging Mushroom-Forming Fungi Provides Insights into the Origins of Lignocellulose Decay Capabilities.</title>
        <authorList>
            <person name="Nagy L.G."/>
            <person name="Riley R."/>
            <person name="Tritt A."/>
            <person name="Adam C."/>
            <person name="Daum C."/>
            <person name="Floudas D."/>
            <person name="Sun H."/>
            <person name="Yadav J.S."/>
            <person name="Pangilinan J."/>
            <person name="Larsson K.H."/>
            <person name="Matsuura K."/>
            <person name="Barry K."/>
            <person name="Labutti K."/>
            <person name="Kuo R."/>
            <person name="Ohm R.A."/>
            <person name="Bhattacharya S.S."/>
            <person name="Shirouzu T."/>
            <person name="Yoshinaga Y."/>
            <person name="Martin F.M."/>
            <person name="Grigoriev I.V."/>
            <person name="Hibbett D.S."/>
        </authorList>
    </citation>
    <scope>NUCLEOTIDE SEQUENCE [LARGE SCALE GENOMIC DNA]</scope>
    <source>
        <strain evidence="2 3">TUFC12733</strain>
    </source>
</reference>
<dbReference type="AlphaFoldDB" id="A0A167G9L6"/>
<keyword evidence="3" id="KW-1185">Reference proteome</keyword>
<evidence type="ECO:0000313" key="3">
    <source>
        <dbReference type="Proteomes" id="UP000076738"/>
    </source>
</evidence>
<protein>
    <submittedName>
        <fullName evidence="2">Uncharacterized protein</fullName>
    </submittedName>
</protein>
<sequence>MRRTDGQVDPHGATYSTHIGQTPVRGHLIRPVRFRPVGSEREQWAAAYRSLHFRSCSCHEQHCSAVHGECAATEGEADSRMGQTIPRRLESSLWCLCAESGRRIFVFILSDMLKSPHKPPKACCRGDREPLAKQREGQLFQLLGASLTSFGCGSRVFPNTLFARAAAAPRTMAQTYLLPCLACCAFASFLPRIDSARASVDSLGAANPRTHYGCMRF</sequence>
<organism evidence="2 3">
    <name type="scientific">Calocera viscosa (strain TUFC12733)</name>
    <dbReference type="NCBI Taxonomy" id="1330018"/>
    <lineage>
        <taxon>Eukaryota</taxon>
        <taxon>Fungi</taxon>
        <taxon>Dikarya</taxon>
        <taxon>Basidiomycota</taxon>
        <taxon>Agaricomycotina</taxon>
        <taxon>Dacrymycetes</taxon>
        <taxon>Dacrymycetales</taxon>
        <taxon>Dacrymycetaceae</taxon>
        <taxon>Calocera</taxon>
    </lineage>
</organism>
<evidence type="ECO:0000313" key="2">
    <source>
        <dbReference type="EMBL" id="KZO90328.1"/>
    </source>
</evidence>
<evidence type="ECO:0000256" key="1">
    <source>
        <dbReference type="SAM" id="MobiDB-lite"/>
    </source>
</evidence>
<proteinExistence type="predicted"/>
<gene>
    <name evidence="2" type="ORF">CALVIDRAFT_408651</name>
</gene>
<dbReference type="EMBL" id="KV417345">
    <property type="protein sequence ID" value="KZO90328.1"/>
    <property type="molecule type" value="Genomic_DNA"/>
</dbReference>
<feature type="region of interest" description="Disordered" evidence="1">
    <location>
        <begin position="1"/>
        <end position="20"/>
    </location>
</feature>
<name>A0A167G9L6_CALVF</name>